<dbReference type="GeneID" id="78355592"/>
<evidence type="ECO:0000256" key="1">
    <source>
        <dbReference type="SAM" id="Phobius"/>
    </source>
</evidence>
<feature type="transmembrane region" description="Helical" evidence="1">
    <location>
        <begin position="40"/>
        <end position="62"/>
    </location>
</feature>
<keyword evidence="1" id="KW-0812">Transmembrane</keyword>
<evidence type="ECO:0000313" key="3">
    <source>
        <dbReference type="Proteomes" id="UP000254924"/>
    </source>
</evidence>
<accession>A0A380JYX5</accession>
<keyword evidence="1" id="KW-0472">Membrane</keyword>
<reference evidence="2 3" key="1">
    <citation type="submission" date="2018-06" db="EMBL/GenBank/DDBJ databases">
        <authorList>
            <consortium name="Pathogen Informatics"/>
            <person name="Doyle S."/>
        </authorList>
    </citation>
    <scope>NUCLEOTIDE SEQUENCE [LARGE SCALE GENOMIC DNA]</scope>
    <source>
        <strain evidence="2 3">NCTC12224</strain>
    </source>
</reference>
<keyword evidence="1" id="KW-1133">Transmembrane helix</keyword>
<proteinExistence type="predicted"/>
<dbReference type="Proteomes" id="UP000254924">
    <property type="component" value="Unassembled WGS sequence"/>
</dbReference>
<dbReference type="AlphaFoldDB" id="A0A380JYX5"/>
<gene>
    <name evidence="2" type="ORF">NCTC12224_00075</name>
</gene>
<evidence type="ECO:0000313" key="2">
    <source>
        <dbReference type="EMBL" id="SUN58031.1"/>
    </source>
</evidence>
<name>A0A380JYX5_9STRE</name>
<dbReference type="RefSeq" id="WP_115267796.1">
    <property type="nucleotide sequence ID" value="NZ_JBNPOC010000030.1"/>
</dbReference>
<dbReference type="EMBL" id="UHFN01000002">
    <property type="protein sequence ID" value="SUN58031.1"/>
    <property type="molecule type" value="Genomic_DNA"/>
</dbReference>
<keyword evidence="3" id="KW-1185">Reference proteome</keyword>
<sequence>MTYAEQQAAWNAFLANAFGKVFLIILLFFVASILLNNRRIYRTLLVALFTLPVMVIEVFSLFRR</sequence>
<feature type="transmembrane region" description="Helical" evidence="1">
    <location>
        <begin position="12"/>
        <end position="34"/>
    </location>
</feature>
<protein>
    <submittedName>
        <fullName evidence="2">Uncharacterized protein</fullName>
    </submittedName>
</protein>
<organism evidence="2 3">
    <name type="scientific">Streptococcus hyointestinalis</name>
    <dbReference type="NCBI Taxonomy" id="1337"/>
    <lineage>
        <taxon>Bacteria</taxon>
        <taxon>Bacillati</taxon>
        <taxon>Bacillota</taxon>
        <taxon>Bacilli</taxon>
        <taxon>Lactobacillales</taxon>
        <taxon>Streptococcaceae</taxon>
        <taxon>Streptococcus</taxon>
    </lineage>
</organism>